<dbReference type="RefSeq" id="WP_089795865.1">
    <property type="nucleotide sequence ID" value="NZ_FPBP01000007.1"/>
</dbReference>
<dbReference type="Gene3D" id="1.25.40.10">
    <property type="entry name" value="Tetratricopeptide repeat domain"/>
    <property type="match status" value="1"/>
</dbReference>
<name>A0A1I7IM39_9GAMM</name>
<keyword evidence="1" id="KW-0175">Coiled coil</keyword>
<organism evidence="2 3">
    <name type="scientific">Halomonas korlensis</name>
    <dbReference type="NCBI Taxonomy" id="463301"/>
    <lineage>
        <taxon>Bacteria</taxon>
        <taxon>Pseudomonadati</taxon>
        <taxon>Pseudomonadota</taxon>
        <taxon>Gammaproteobacteria</taxon>
        <taxon>Oceanospirillales</taxon>
        <taxon>Halomonadaceae</taxon>
        <taxon>Halomonas</taxon>
    </lineage>
</organism>
<dbReference type="EMBL" id="FPBP01000007">
    <property type="protein sequence ID" value="SFU73944.1"/>
    <property type="molecule type" value="Genomic_DNA"/>
</dbReference>
<dbReference type="AlphaFoldDB" id="A0A1I7IM39"/>
<proteinExistence type="predicted"/>
<gene>
    <name evidence="2" type="ORF">SAMN04487955_107128</name>
</gene>
<keyword evidence="3" id="KW-1185">Reference proteome</keyword>
<dbReference type="InterPro" id="IPR011990">
    <property type="entry name" value="TPR-like_helical_dom_sf"/>
</dbReference>
<evidence type="ECO:0000256" key="1">
    <source>
        <dbReference type="SAM" id="Coils"/>
    </source>
</evidence>
<dbReference type="Proteomes" id="UP000198693">
    <property type="component" value="Unassembled WGS sequence"/>
</dbReference>
<dbReference type="SUPFAM" id="SSF48452">
    <property type="entry name" value="TPR-like"/>
    <property type="match status" value="1"/>
</dbReference>
<reference evidence="3" key="1">
    <citation type="submission" date="2016-10" db="EMBL/GenBank/DDBJ databases">
        <authorList>
            <person name="Varghese N."/>
            <person name="Submissions S."/>
        </authorList>
    </citation>
    <scope>NUCLEOTIDE SEQUENCE [LARGE SCALE GENOMIC DNA]</scope>
    <source>
        <strain evidence="3">CGMCC 1.6981</strain>
    </source>
</reference>
<evidence type="ECO:0008006" key="4">
    <source>
        <dbReference type="Google" id="ProtNLM"/>
    </source>
</evidence>
<protein>
    <recommendedName>
        <fullName evidence="4">Tetratricopeptide repeat-containing protein</fullName>
    </recommendedName>
</protein>
<evidence type="ECO:0000313" key="2">
    <source>
        <dbReference type="EMBL" id="SFU73944.1"/>
    </source>
</evidence>
<feature type="coiled-coil region" evidence="1">
    <location>
        <begin position="571"/>
        <end position="605"/>
    </location>
</feature>
<dbReference type="OrthoDB" id="9808843at2"/>
<accession>A0A1I7IM39</accession>
<dbReference type="STRING" id="463301.SAMN04487955_107128"/>
<evidence type="ECO:0000313" key="3">
    <source>
        <dbReference type="Proteomes" id="UP000198693"/>
    </source>
</evidence>
<sequence>MTGTELSPVHAALDSGNFVRARELLAELSAPPSAELLELRAQAAYGVGDLEGTLTAYGDLYHLHLEDHRTHEAAFAAVMVGMYLMMDTGLMATVRAWLSRAERLVEDAPESPVWAWLAAVRTYERLMCGDMPSTRQWAQRAMDGGKRHALAPPSIIGQVALARVRINDGELDAGLSALDDVAVALSSGNLDPLTTGQMWCELICAMQWIGQHDRAEEWTEAMERWRQGAAFGGLHGRCRVHQAEIMRLRGPCDAAEQEALLACEELRPWMRREFGWPLTELGNTRLQKGDFAGAEDAFLAAHQNAWLPQPGLALLRLAQGRVEEACSMIASALASPFDIPSKERPPTGGLRRAPLREAQVVIALAAGDADAAREAATDLAQIARTYQSRTLHNAAIAAKGRLALHDGLASEAIRLLSEAVMEWVTLRMPFEAASLRVMLAAAHRAAGDDRSAELELDAACRAFDELNAGFWAERAREQVPATASRQAASPERCVFCCEGDMRTVTFGDTTVHLRDLKGMRYLERLLTAPGREFHVLDLVSVERGALTIGGPSEDLAVSTPCGLEVFDSKAREAYRQRLAETEEDIAEAEANNDLHRAELARADRQYLIDELRRGVGLNGRARTVGGGVERARTSTTRSLRYALDRIARHHSSLGEHLARTIRTGTYFAYEPDPRAPVNWKT</sequence>